<evidence type="ECO:0000313" key="2">
    <source>
        <dbReference type="Proteomes" id="UP000694001"/>
    </source>
</evidence>
<accession>A0A975U007</accession>
<gene>
    <name evidence="1" type="ORF">KO353_10365</name>
</gene>
<dbReference type="Proteomes" id="UP000694001">
    <property type="component" value="Chromosome"/>
</dbReference>
<name>A0A975U007_9PROT</name>
<dbReference type="RefSeq" id="WP_218284611.1">
    <property type="nucleotide sequence ID" value="NZ_CP076448.1"/>
</dbReference>
<sequence length="123" mass="13720">MAKIREYRRIDFGTDMIAEAVRLCIADLIRLEMPDAELEHVRMAEGEEDLPEEAVVVARWRRSGGQWRDCTMDAEELTAVLIGWCRLAGIPLPRSGEKALEPAADGVTLVIRHKGLARSGALH</sequence>
<dbReference type="AlphaFoldDB" id="A0A975U007"/>
<dbReference type="KEGG" id="elio:KO353_10365"/>
<dbReference type="EMBL" id="CP076448">
    <property type="protein sequence ID" value="QXM23714.1"/>
    <property type="molecule type" value="Genomic_DNA"/>
</dbReference>
<organism evidence="1 2">
    <name type="scientific">Elioraea tepida</name>
    <dbReference type="NCBI Taxonomy" id="2843330"/>
    <lineage>
        <taxon>Bacteria</taxon>
        <taxon>Pseudomonadati</taxon>
        <taxon>Pseudomonadota</taxon>
        <taxon>Alphaproteobacteria</taxon>
        <taxon>Acetobacterales</taxon>
        <taxon>Elioraeaceae</taxon>
        <taxon>Elioraea</taxon>
    </lineage>
</organism>
<proteinExistence type="predicted"/>
<keyword evidence="2" id="KW-1185">Reference proteome</keyword>
<protein>
    <submittedName>
        <fullName evidence="1">Uncharacterized protein</fullName>
    </submittedName>
</protein>
<evidence type="ECO:0000313" key="1">
    <source>
        <dbReference type="EMBL" id="QXM23714.1"/>
    </source>
</evidence>
<reference evidence="1" key="1">
    <citation type="submission" date="2021-06" db="EMBL/GenBank/DDBJ databases">
        <title>Elioraea tepida, sp. nov., a moderately thermophilic aerobic anoxygenic phototrophic bacterium isolated from an alkaline siliceous hot spring mat community in Yellowstone National Park, WY, USA.</title>
        <authorList>
            <person name="Saini M.K."/>
            <person name="Yoshida S."/>
            <person name="Sebastian A."/>
            <person name="Hirose S."/>
            <person name="Hara E."/>
            <person name="Tamaki H."/>
            <person name="Soulier N.T."/>
            <person name="Albert I."/>
            <person name="Hanada S."/>
            <person name="Bryant D.A."/>
            <person name="Tank M."/>
        </authorList>
    </citation>
    <scope>NUCLEOTIDE SEQUENCE</scope>
    <source>
        <strain evidence="1">MS-P2</strain>
    </source>
</reference>